<keyword evidence="2" id="KW-1185">Reference proteome</keyword>
<organism evidence="1 2">
    <name type="scientific">Actinopolymorpha pittospori</name>
    <dbReference type="NCBI Taxonomy" id="648752"/>
    <lineage>
        <taxon>Bacteria</taxon>
        <taxon>Bacillati</taxon>
        <taxon>Actinomycetota</taxon>
        <taxon>Actinomycetes</taxon>
        <taxon>Propionibacteriales</taxon>
        <taxon>Actinopolymorphaceae</taxon>
        <taxon>Actinopolymorpha</taxon>
    </lineage>
</organism>
<dbReference type="RefSeq" id="WP_192748367.1">
    <property type="nucleotide sequence ID" value="NZ_BAABJL010000219.1"/>
</dbReference>
<comment type="caution">
    <text evidence="1">The sequence shown here is derived from an EMBL/GenBank/DDBJ whole genome shotgun (WGS) entry which is preliminary data.</text>
</comment>
<reference evidence="1" key="1">
    <citation type="submission" date="2020-10" db="EMBL/GenBank/DDBJ databases">
        <title>Sequencing the genomes of 1000 actinobacteria strains.</title>
        <authorList>
            <person name="Klenk H.-P."/>
        </authorList>
    </citation>
    <scope>NUCLEOTIDE SEQUENCE</scope>
    <source>
        <strain evidence="1">DSM 45354</strain>
    </source>
</reference>
<evidence type="ECO:0000313" key="1">
    <source>
        <dbReference type="EMBL" id="MBE1603590.1"/>
    </source>
</evidence>
<proteinExistence type="predicted"/>
<dbReference type="AlphaFoldDB" id="A0A927MMV0"/>
<dbReference type="EMBL" id="JADBEM010000001">
    <property type="protein sequence ID" value="MBE1603590.1"/>
    <property type="molecule type" value="Genomic_DNA"/>
</dbReference>
<dbReference type="Proteomes" id="UP000638648">
    <property type="component" value="Unassembled WGS sequence"/>
</dbReference>
<protein>
    <submittedName>
        <fullName evidence="1">Uncharacterized protein</fullName>
    </submittedName>
</protein>
<name>A0A927MMV0_9ACTN</name>
<accession>A0A927MMV0</accession>
<evidence type="ECO:0000313" key="2">
    <source>
        <dbReference type="Proteomes" id="UP000638648"/>
    </source>
</evidence>
<gene>
    <name evidence="1" type="ORF">HEB94_000438</name>
</gene>
<sequence length="273" mass="29612">MTSFTDQLMVRFVDPADVEALLVPPADTGKQRIRALLAGVYRPELLEVEAVDEVTVSATRFQVPVVEPARADGILDQLSPSPGSRTQLSVELPALADTLWLDLMIDAVVRVRVSSSAALLAGVAAEDVSALSEPDFVARFEFLDLPALMAASGVHTYPELQGRFPQLFKLHYADPPVYDPDDPSVLRTYRLRISTLFFPTLDLMEALRRLTRTRRALDAAQPTRAEYEGGAVLGASAWLAVFPDGAIGADTATRTQIEALFGADNVVAAFETV</sequence>